<dbReference type="Proteomes" id="UP000324965">
    <property type="component" value="Unassembled WGS sequence"/>
</dbReference>
<dbReference type="InterPro" id="IPR036291">
    <property type="entry name" value="NAD(P)-bd_dom_sf"/>
</dbReference>
<gene>
    <name evidence="3" type="ORF">FGF04_02665</name>
</gene>
<dbReference type="AlphaFoldDB" id="A0A5B0BLF2"/>
<dbReference type="PANTHER" id="PTHR14239">
    <property type="entry name" value="DUDULIN-RELATED"/>
    <property type="match status" value="1"/>
</dbReference>
<dbReference type="Pfam" id="PF03807">
    <property type="entry name" value="F420_oxidored"/>
    <property type="match status" value="1"/>
</dbReference>
<dbReference type="EMBL" id="VDFC01000006">
    <property type="protein sequence ID" value="KAA0942587.1"/>
    <property type="molecule type" value="Genomic_DNA"/>
</dbReference>
<evidence type="ECO:0000256" key="1">
    <source>
        <dbReference type="ARBA" id="ARBA00023002"/>
    </source>
</evidence>
<dbReference type="SUPFAM" id="SSF51735">
    <property type="entry name" value="NAD(P)-binding Rossmann-fold domains"/>
    <property type="match status" value="1"/>
</dbReference>
<evidence type="ECO:0000259" key="2">
    <source>
        <dbReference type="Pfam" id="PF03807"/>
    </source>
</evidence>
<reference evidence="3 4" key="1">
    <citation type="submission" date="2019-05" db="EMBL/GenBank/DDBJ databases">
        <authorList>
            <person name="Hariharan J."/>
            <person name="Choudoir M.J."/>
            <person name="Diebold P."/>
            <person name="Panke-Buisse K."/>
            <person name="Buckley D.H."/>
        </authorList>
    </citation>
    <scope>NUCLEOTIDE SEQUENCE [LARGE SCALE GENOMIC DNA]</scope>
    <source>
        <strain evidence="3 4">SUN51</strain>
    </source>
</reference>
<dbReference type="InterPro" id="IPR051267">
    <property type="entry name" value="STEAP_metalloreductase"/>
</dbReference>
<organism evidence="3 4">
    <name type="scientific">Streptomyces apricus</name>
    <dbReference type="NCBI Taxonomy" id="1828112"/>
    <lineage>
        <taxon>Bacteria</taxon>
        <taxon>Bacillati</taxon>
        <taxon>Actinomycetota</taxon>
        <taxon>Actinomycetes</taxon>
        <taxon>Kitasatosporales</taxon>
        <taxon>Streptomycetaceae</taxon>
        <taxon>Streptomyces</taxon>
    </lineage>
</organism>
<protein>
    <submittedName>
        <fullName evidence="3">Oxidoreductase</fullName>
    </submittedName>
</protein>
<dbReference type="Gene3D" id="3.40.50.720">
    <property type="entry name" value="NAD(P)-binding Rossmann-like Domain"/>
    <property type="match status" value="1"/>
</dbReference>
<evidence type="ECO:0000313" key="3">
    <source>
        <dbReference type="EMBL" id="KAA0942587.1"/>
    </source>
</evidence>
<dbReference type="RefSeq" id="WP_149509563.1">
    <property type="nucleotide sequence ID" value="NZ_VDFC01000006.1"/>
</dbReference>
<keyword evidence="1" id="KW-0560">Oxidoreductase</keyword>
<dbReference type="OrthoDB" id="3194817at2"/>
<accession>A0A5B0BLF2</accession>
<dbReference type="InterPro" id="IPR028939">
    <property type="entry name" value="P5C_Rdtase_cat_N"/>
</dbReference>
<proteinExistence type="predicted"/>
<dbReference type="GO" id="GO:0016491">
    <property type="term" value="F:oxidoreductase activity"/>
    <property type="evidence" value="ECO:0007669"/>
    <property type="project" value="UniProtKB-KW"/>
</dbReference>
<evidence type="ECO:0000313" key="4">
    <source>
        <dbReference type="Proteomes" id="UP000324965"/>
    </source>
</evidence>
<comment type="caution">
    <text evidence="3">The sequence shown here is derived from an EMBL/GenBank/DDBJ whole genome shotgun (WGS) entry which is preliminary data.</text>
</comment>
<keyword evidence="4" id="KW-1185">Reference proteome</keyword>
<name>A0A5B0BLF2_9ACTN</name>
<sequence length="198" mass="20353">MNIAVLGTGKVGSALGARLASRGHRVLYGSRTPAGADRLDHRSAVASSDLVVTALPGGDVLDVLGEIGEEALGDKILLDPSATITPQTAMGHISAGAAAQVQRRFPRTRVVKTLNTMNFTIMVDPLASVPAATVFVSGDDAAAKTVVTALLGDLGWPDTGIIDLGDIDTATATEQAGSLYFATVRALGDARFNLTVSR</sequence>
<feature type="domain" description="Pyrroline-5-carboxylate reductase catalytic N-terminal" evidence="2">
    <location>
        <begin position="3"/>
        <end position="82"/>
    </location>
</feature>